<feature type="region of interest" description="Disordered" evidence="1">
    <location>
        <begin position="130"/>
        <end position="157"/>
    </location>
</feature>
<reference evidence="3" key="1">
    <citation type="submission" date="2021-02" db="EMBL/GenBank/DDBJ databases">
        <authorList>
            <person name="Dougan E. K."/>
            <person name="Rhodes N."/>
            <person name="Thang M."/>
            <person name="Chan C."/>
        </authorList>
    </citation>
    <scope>NUCLEOTIDE SEQUENCE</scope>
</reference>
<dbReference type="Proteomes" id="UP000604046">
    <property type="component" value="Unassembled WGS sequence"/>
</dbReference>
<gene>
    <name evidence="3" type="ORF">SNAT2548_LOCUS15109</name>
</gene>
<dbReference type="OrthoDB" id="435297at2759"/>
<organism evidence="3 4">
    <name type="scientific">Symbiodinium natans</name>
    <dbReference type="NCBI Taxonomy" id="878477"/>
    <lineage>
        <taxon>Eukaryota</taxon>
        <taxon>Sar</taxon>
        <taxon>Alveolata</taxon>
        <taxon>Dinophyceae</taxon>
        <taxon>Suessiales</taxon>
        <taxon>Symbiodiniaceae</taxon>
        <taxon>Symbiodinium</taxon>
    </lineage>
</organism>
<keyword evidence="2" id="KW-0812">Transmembrane</keyword>
<evidence type="ECO:0000256" key="2">
    <source>
        <dbReference type="SAM" id="Phobius"/>
    </source>
</evidence>
<comment type="caution">
    <text evidence="3">The sequence shown here is derived from an EMBL/GenBank/DDBJ whole genome shotgun (WGS) entry which is preliminary data.</text>
</comment>
<evidence type="ECO:0000256" key="1">
    <source>
        <dbReference type="SAM" id="MobiDB-lite"/>
    </source>
</evidence>
<evidence type="ECO:0000313" key="3">
    <source>
        <dbReference type="EMBL" id="CAE7285423.1"/>
    </source>
</evidence>
<protein>
    <submittedName>
        <fullName evidence="3">Uncharacterized protein</fullName>
    </submittedName>
</protein>
<keyword evidence="4" id="KW-1185">Reference proteome</keyword>
<dbReference type="EMBL" id="CAJNDS010001857">
    <property type="protein sequence ID" value="CAE7285423.1"/>
    <property type="molecule type" value="Genomic_DNA"/>
</dbReference>
<evidence type="ECO:0000313" key="4">
    <source>
        <dbReference type="Proteomes" id="UP000604046"/>
    </source>
</evidence>
<feature type="transmembrane region" description="Helical" evidence="2">
    <location>
        <begin position="334"/>
        <end position="352"/>
    </location>
</feature>
<keyword evidence="2" id="KW-0472">Membrane</keyword>
<feature type="compositionally biased region" description="Basic residues" evidence="1">
    <location>
        <begin position="134"/>
        <end position="148"/>
    </location>
</feature>
<sequence length="368" mass="41054">MGVSSRFSITYDDSFGAFLHYLVIQAALPLPASTTTLTSTTRTRTLTTTTVTSTTYTSTSRTEVIETTTTIVTTAAGDHWPFDWLWPTTTTTAGWWPWLLVEDTKLLKNSTTTTTSLDLSTVIYNHGTKSNASRVRKDRRKQKKKQKQREHAGNADWDKGYSGASGYSGGSCTCSCPVDQDFGRCYPLPDEMTFKKWRYGQEACDFLGAEYLLSERSCPDIGIVQPCESNSWEFGGGTRNLCGRHFWDEDMGLNCTQLTYCEPSPRHPIFVDTRRLATCSCSVLRWTCEYDSEPCDANDTYYPPGSSQVARDVLKQWSPPPPKPPATGWATGSWLVPFTVLGVLGLSALGFLRARRRAAQPDEYHPLT</sequence>
<dbReference type="AlphaFoldDB" id="A0A812NFK0"/>
<keyword evidence="2" id="KW-1133">Transmembrane helix</keyword>
<accession>A0A812NFK0</accession>
<name>A0A812NFK0_9DINO</name>
<proteinExistence type="predicted"/>